<dbReference type="RefSeq" id="XP_020064623.1">
    <property type="nucleotide sequence ID" value="XM_020207754.1"/>
</dbReference>
<proteinExistence type="predicted"/>
<dbReference type="Proteomes" id="UP000094285">
    <property type="component" value="Unassembled WGS sequence"/>
</dbReference>
<dbReference type="AlphaFoldDB" id="A0A1E4SJ23"/>
<protein>
    <submittedName>
        <fullName evidence="1">Uncharacterized protein</fullName>
    </submittedName>
</protein>
<organism evidence="1 2">
    <name type="scientific">Suhomyces tanzawaensis NRRL Y-17324</name>
    <dbReference type="NCBI Taxonomy" id="984487"/>
    <lineage>
        <taxon>Eukaryota</taxon>
        <taxon>Fungi</taxon>
        <taxon>Dikarya</taxon>
        <taxon>Ascomycota</taxon>
        <taxon>Saccharomycotina</taxon>
        <taxon>Pichiomycetes</taxon>
        <taxon>Debaryomycetaceae</taxon>
        <taxon>Suhomyces</taxon>
    </lineage>
</organism>
<keyword evidence="2" id="KW-1185">Reference proteome</keyword>
<name>A0A1E4SJ23_9ASCO</name>
<accession>A0A1E4SJ23</accession>
<gene>
    <name evidence="1" type="ORF">CANTADRAFT_26400</name>
</gene>
<evidence type="ECO:0000313" key="2">
    <source>
        <dbReference type="Proteomes" id="UP000094285"/>
    </source>
</evidence>
<reference evidence="2" key="1">
    <citation type="submission" date="2016-05" db="EMBL/GenBank/DDBJ databases">
        <title>Comparative genomics of biotechnologically important yeasts.</title>
        <authorList>
            <consortium name="DOE Joint Genome Institute"/>
            <person name="Riley R."/>
            <person name="Haridas S."/>
            <person name="Wolfe K.H."/>
            <person name="Lopes M.R."/>
            <person name="Hittinger C.T."/>
            <person name="Goker M."/>
            <person name="Salamov A."/>
            <person name="Wisecaver J."/>
            <person name="Long T.M."/>
            <person name="Aerts A.L."/>
            <person name="Barry K."/>
            <person name="Choi C."/>
            <person name="Clum A."/>
            <person name="Coughlan A.Y."/>
            <person name="Deshpande S."/>
            <person name="Douglass A.P."/>
            <person name="Hanson S.J."/>
            <person name="Klenk H.-P."/>
            <person name="Labutti K."/>
            <person name="Lapidus A."/>
            <person name="Lindquist E."/>
            <person name="Lipzen A."/>
            <person name="Meier-Kolthoff J.P."/>
            <person name="Ohm R.A."/>
            <person name="Otillar R.P."/>
            <person name="Pangilinan J."/>
            <person name="Peng Y."/>
            <person name="Rokas A."/>
            <person name="Rosa C.A."/>
            <person name="Scheuner C."/>
            <person name="Sibirny A.A."/>
            <person name="Slot J.C."/>
            <person name="Stielow J.B."/>
            <person name="Sun H."/>
            <person name="Kurtzman C.P."/>
            <person name="Blackwell M."/>
            <person name="Grigoriev I.V."/>
            <person name="Jeffries T.W."/>
        </authorList>
    </citation>
    <scope>NUCLEOTIDE SEQUENCE [LARGE SCALE GENOMIC DNA]</scope>
    <source>
        <strain evidence="2">NRRL Y-17324</strain>
    </source>
</reference>
<sequence>MSYLALFRYINEFGSHRTINTVPASFAPTAATVGQGAVSRGSQGLPFPLLHLSLRQVARATSQY</sequence>
<dbReference type="GeneID" id="30981891"/>
<evidence type="ECO:0000313" key="1">
    <source>
        <dbReference type="EMBL" id="ODV79501.1"/>
    </source>
</evidence>
<dbReference type="EMBL" id="KV453912">
    <property type="protein sequence ID" value="ODV79501.1"/>
    <property type="molecule type" value="Genomic_DNA"/>
</dbReference>